<accession>A0AAD5MWH5</accession>
<keyword evidence="2" id="KW-1185">Reference proteome</keyword>
<gene>
    <name evidence="1" type="ORF">KIN20_026244</name>
</gene>
<dbReference type="EMBL" id="JAHQIW010005364">
    <property type="protein sequence ID" value="KAJ1365807.1"/>
    <property type="molecule type" value="Genomic_DNA"/>
</dbReference>
<dbReference type="AlphaFoldDB" id="A0AAD5MWH5"/>
<reference evidence="1" key="1">
    <citation type="submission" date="2021-06" db="EMBL/GenBank/DDBJ databases">
        <title>Parelaphostrongylus tenuis whole genome reference sequence.</title>
        <authorList>
            <person name="Garwood T.J."/>
            <person name="Larsen P.A."/>
            <person name="Fountain-Jones N.M."/>
            <person name="Garbe J.R."/>
            <person name="Macchietto M.G."/>
            <person name="Kania S.A."/>
            <person name="Gerhold R.W."/>
            <person name="Richards J.E."/>
            <person name="Wolf T.M."/>
        </authorList>
    </citation>
    <scope>NUCLEOTIDE SEQUENCE</scope>
    <source>
        <strain evidence="1">MNPRO001-30</strain>
        <tissue evidence="1">Meninges</tissue>
    </source>
</reference>
<sequence length="82" mass="9165">MIKFSPRRYLIALFTSDLSSRRLISLQCDAIGQMHEVHIETSLCGDPFHLDGKLWCYGSIQVFAQATRTISNLNTSALGMST</sequence>
<name>A0AAD5MWH5_PARTN</name>
<evidence type="ECO:0000313" key="1">
    <source>
        <dbReference type="EMBL" id="KAJ1365807.1"/>
    </source>
</evidence>
<organism evidence="1 2">
    <name type="scientific">Parelaphostrongylus tenuis</name>
    <name type="common">Meningeal worm</name>
    <dbReference type="NCBI Taxonomy" id="148309"/>
    <lineage>
        <taxon>Eukaryota</taxon>
        <taxon>Metazoa</taxon>
        <taxon>Ecdysozoa</taxon>
        <taxon>Nematoda</taxon>
        <taxon>Chromadorea</taxon>
        <taxon>Rhabditida</taxon>
        <taxon>Rhabditina</taxon>
        <taxon>Rhabditomorpha</taxon>
        <taxon>Strongyloidea</taxon>
        <taxon>Metastrongylidae</taxon>
        <taxon>Parelaphostrongylus</taxon>
    </lineage>
</organism>
<proteinExistence type="predicted"/>
<evidence type="ECO:0000313" key="2">
    <source>
        <dbReference type="Proteomes" id="UP001196413"/>
    </source>
</evidence>
<dbReference type="Proteomes" id="UP001196413">
    <property type="component" value="Unassembled WGS sequence"/>
</dbReference>
<protein>
    <submittedName>
        <fullName evidence="1">Uncharacterized protein</fullName>
    </submittedName>
</protein>
<comment type="caution">
    <text evidence="1">The sequence shown here is derived from an EMBL/GenBank/DDBJ whole genome shotgun (WGS) entry which is preliminary data.</text>
</comment>